<dbReference type="Gene3D" id="1.10.260.40">
    <property type="entry name" value="lambda repressor-like DNA-binding domains"/>
    <property type="match status" value="1"/>
</dbReference>
<accession>A0ABW5EV32</accession>
<proteinExistence type="predicted"/>
<keyword evidence="2" id="KW-1185">Reference proteome</keyword>
<protein>
    <recommendedName>
        <fullName evidence="3">HTH cro/C1-type domain-containing protein</fullName>
    </recommendedName>
</protein>
<gene>
    <name evidence="1" type="ORF">ACFSPV_24825</name>
</gene>
<evidence type="ECO:0000313" key="1">
    <source>
        <dbReference type="EMBL" id="MFD2321910.1"/>
    </source>
</evidence>
<evidence type="ECO:0008006" key="3">
    <source>
        <dbReference type="Google" id="ProtNLM"/>
    </source>
</evidence>
<sequence>MANTVGARLIRAWIEKGGDLTHLSEIAGCALEQIPQLAFDESRPSMLCSARNIATALSVDPGWLIYGDEYHSAEMLKQMREQTGLLRELVELARDAANPD</sequence>
<dbReference type="RefSeq" id="WP_380109041.1">
    <property type="nucleotide sequence ID" value="NZ_JBHSIH010000001.1"/>
</dbReference>
<dbReference type="Proteomes" id="UP001597287">
    <property type="component" value="Unassembled WGS sequence"/>
</dbReference>
<dbReference type="EMBL" id="JBHUIG010000031">
    <property type="protein sequence ID" value="MFD2321910.1"/>
    <property type="molecule type" value="Genomic_DNA"/>
</dbReference>
<dbReference type="InterPro" id="IPR010982">
    <property type="entry name" value="Lambda_DNA-bd_dom_sf"/>
</dbReference>
<organism evidence="1 2">
    <name type="scientific">Delftia deserti</name>
    <dbReference type="NCBI Taxonomy" id="1651218"/>
    <lineage>
        <taxon>Bacteria</taxon>
        <taxon>Pseudomonadati</taxon>
        <taxon>Pseudomonadota</taxon>
        <taxon>Betaproteobacteria</taxon>
        <taxon>Burkholderiales</taxon>
        <taxon>Comamonadaceae</taxon>
        <taxon>Delftia</taxon>
    </lineage>
</organism>
<comment type="caution">
    <text evidence="1">The sequence shown here is derived from an EMBL/GenBank/DDBJ whole genome shotgun (WGS) entry which is preliminary data.</text>
</comment>
<reference evidence="2" key="1">
    <citation type="journal article" date="2019" name="Int. J. Syst. Evol. Microbiol.">
        <title>The Global Catalogue of Microorganisms (GCM) 10K type strain sequencing project: providing services to taxonomists for standard genome sequencing and annotation.</title>
        <authorList>
            <consortium name="The Broad Institute Genomics Platform"/>
            <consortium name="The Broad Institute Genome Sequencing Center for Infectious Disease"/>
            <person name="Wu L."/>
            <person name="Ma J."/>
        </authorList>
    </citation>
    <scope>NUCLEOTIDE SEQUENCE [LARGE SCALE GENOMIC DNA]</scope>
    <source>
        <strain evidence="2">CCUG 62793</strain>
    </source>
</reference>
<evidence type="ECO:0000313" key="2">
    <source>
        <dbReference type="Proteomes" id="UP001597287"/>
    </source>
</evidence>
<name>A0ABW5EV32_9BURK</name>
<dbReference type="SUPFAM" id="SSF47413">
    <property type="entry name" value="lambda repressor-like DNA-binding domains"/>
    <property type="match status" value="1"/>
</dbReference>